<dbReference type="PANTHER" id="PTHR34501:SF9">
    <property type="entry name" value="MAJOR OUTER MEMBRANE PROTEIN P.IA"/>
    <property type="match status" value="1"/>
</dbReference>
<dbReference type="PANTHER" id="PTHR34501">
    <property type="entry name" value="PROTEIN YDDL-RELATED"/>
    <property type="match status" value="1"/>
</dbReference>
<evidence type="ECO:0000256" key="1">
    <source>
        <dbReference type="ARBA" id="ARBA00004571"/>
    </source>
</evidence>
<evidence type="ECO:0000256" key="2">
    <source>
        <dbReference type="ARBA" id="ARBA00011233"/>
    </source>
</evidence>
<protein>
    <submittedName>
        <fullName evidence="14">Porin</fullName>
    </submittedName>
</protein>
<evidence type="ECO:0000256" key="5">
    <source>
        <dbReference type="ARBA" id="ARBA00022692"/>
    </source>
</evidence>
<dbReference type="InterPro" id="IPR023614">
    <property type="entry name" value="Porin_dom_sf"/>
</dbReference>
<feature type="signal peptide" evidence="11">
    <location>
        <begin position="1"/>
        <end position="24"/>
    </location>
</feature>
<evidence type="ECO:0000256" key="9">
    <source>
        <dbReference type="ARBA" id="ARBA00023136"/>
    </source>
</evidence>
<dbReference type="PRINTS" id="PR00182">
    <property type="entry name" value="ECOLNEIPORIN"/>
</dbReference>
<dbReference type="EMBL" id="CABPSX010000001">
    <property type="protein sequence ID" value="VVG69620.1"/>
    <property type="molecule type" value="Genomic_DNA"/>
</dbReference>
<reference evidence="13 15" key="1">
    <citation type="submission" date="2018-12" db="EMBL/GenBank/DDBJ databases">
        <title>Whole genome sequence of a Pandoraea apista isolate from a patient with cystic fibrosis.</title>
        <authorList>
            <person name="Kenna D.T."/>
            <person name="Turton J.F."/>
        </authorList>
    </citation>
    <scope>NUCLEOTIDE SEQUENCE [LARGE SCALE GENOMIC DNA]</scope>
    <source>
        <strain evidence="13 15">Pa13324</strain>
    </source>
</reference>
<dbReference type="Proteomes" id="UP000270216">
    <property type="component" value="Unassembled WGS sequence"/>
</dbReference>
<keyword evidence="7" id="KW-0406">Ion transport</keyword>
<evidence type="ECO:0000256" key="7">
    <source>
        <dbReference type="ARBA" id="ARBA00023065"/>
    </source>
</evidence>
<comment type="subunit">
    <text evidence="2">Homotrimer.</text>
</comment>
<feature type="domain" description="Porin" evidence="12">
    <location>
        <begin position="14"/>
        <end position="347"/>
    </location>
</feature>
<proteinExistence type="predicted"/>
<dbReference type="Pfam" id="PF13609">
    <property type="entry name" value="Porin_4"/>
    <property type="match status" value="1"/>
</dbReference>
<dbReference type="GO" id="GO:0015288">
    <property type="term" value="F:porin activity"/>
    <property type="evidence" value="ECO:0007669"/>
    <property type="project" value="UniProtKB-KW"/>
</dbReference>
<keyword evidence="6 11" id="KW-0732">Signal</keyword>
<dbReference type="GeneID" id="47016763"/>
<dbReference type="GO" id="GO:0034220">
    <property type="term" value="P:monoatomic ion transmembrane transport"/>
    <property type="evidence" value="ECO:0007669"/>
    <property type="project" value="InterPro"/>
</dbReference>
<dbReference type="InterPro" id="IPR033900">
    <property type="entry name" value="Gram_neg_porin_domain"/>
</dbReference>
<evidence type="ECO:0000259" key="12">
    <source>
        <dbReference type="Pfam" id="PF13609"/>
    </source>
</evidence>
<keyword evidence="8" id="KW-0626">Porin</keyword>
<dbReference type="PRINTS" id="PR00184">
    <property type="entry name" value="NEISSPPORIN"/>
</dbReference>
<dbReference type="InterPro" id="IPR050298">
    <property type="entry name" value="Gram-neg_bact_OMP"/>
</dbReference>
<dbReference type="InterPro" id="IPR001702">
    <property type="entry name" value="Porin_Gram-ve"/>
</dbReference>
<organism evidence="14 16">
    <name type="scientific">Pandoraea apista</name>
    <dbReference type="NCBI Taxonomy" id="93218"/>
    <lineage>
        <taxon>Bacteria</taxon>
        <taxon>Pseudomonadati</taxon>
        <taxon>Pseudomonadota</taxon>
        <taxon>Betaproteobacteria</taxon>
        <taxon>Burkholderiales</taxon>
        <taxon>Burkholderiaceae</taxon>
        <taxon>Pandoraea</taxon>
    </lineage>
</organism>
<name>A0A0B5FFE3_9BURK</name>
<dbReference type="Proteomes" id="UP000364291">
    <property type="component" value="Unassembled WGS sequence"/>
</dbReference>
<evidence type="ECO:0000256" key="8">
    <source>
        <dbReference type="ARBA" id="ARBA00023114"/>
    </source>
</evidence>
<feature type="chain" id="PRO_5014508849" evidence="11">
    <location>
        <begin position="25"/>
        <end position="385"/>
    </location>
</feature>
<accession>A0A0B5FFE3</accession>
<dbReference type="OrthoDB" id="8982743at2"/>
<keyword evidence="10" id="KW-0998">Cell outer membrane</keyword>
<sequence>MKMTQLAAALGGVIAVVAAGAAHAQSNVTLYGVLDGGLAYVSNVGGSKNFTTADGLQSGNRWGLKGSEDLGGGLSAVFNLENGFNLTNGALGQGSREFGRQAFVGLSSKTLGSVTIGRQYDSVVDFVSGLTSAKQFATKLGAHVGDVDNLYNSFRINNSVKYTSANYGGFSFGGLYGFSNQASSGTGGTGFANNRAFSVGAGYANGPIKFGIGYLDVSSPNSTNTGGSVVGDYSGDFYSTKIGATTFGVDKQRVFATGGSYKFGPATVGLVYSNTQLKYVSGTGARVSNYEVNGTYNLSPSLLLGLSYTYTDASTRSTTLADLKPKYHQVNAAVDYLLSRRTDVYLVGIYQKAAGDATAASISGAGGASSTKSQTAVISGLRHKF</sequence>
<evidence type="ECO:0000313" key="15">
    <source>
        <dbReference type="Proteomes" id="UP000270216"/>
    </source>
</evidence>
<dbReference type="GO" id="GO:0046930">
    <property type="term" value="C:pore complex"/>
    <property type="evidence" value="ECO:0007669"/>
    <property type="project" value="UniProtKB-KW"/>
</dbReference>
<evidence type="ECO:0000313" key="13">
    <source>
        <dbReference type="EMBL" id="RSK85166.1"/>
    </source>
</evidence>
<evidence type="ECO:0000313" key="16">
    <source>
        <dbReference type="Proteomes" id="UP000364291"/>
    </source>
</evidence>
<dbReference type="GO" id="GO:0009279">
    <property type="term" value="C:cell outer membrane"/>
    <property type="evidence" value="ECO:0007669"/>
    <property type="project" value="UniProtKB-SubCell"/>
</dbReference>
<dbReference type="STRING" id="93218.XM39_10685"/>
<evidence type="ECO:0000256" key="6">
    <source>
        <dbReference type="ARBA" id="ARBA00022729"/>
    </source>
</evidence>
<keyword evidence="9" id="KW-0472">Membrane</keyword>
<dbReference type="AlphaFoldDB" id="A0A0B5FFE3"/>
<keyword evidence="5" id="KW-0812">Transmembrane</keyword>
<comment type="subcellular location">
    <subcellularLocation>
        <location evidence="1">Cell outer membrane</location>
        <topology evidence="1">Multi-pass membrane protein</topology>
    </subcellularLocation>
</comment>
<evidence type="ECO:0000256" key="4">
    <source>
        <dbReference type="ARBA" id="ARBA00022452"/>
    </source>
</evidence>
<keyword evidence="3" id="KW-0813">Transport</keyword>
<dbReference type="KEGG" id="papi:SG18_10485"/>
<dbReference type="EMBL" id="RWHX01000004">
    <property type="protein sequence ID" value="RSK85166.1"/>
    <property type="molecule type" value="Genomic_DNA"/>
</dbReference>
<keyword evidence="4" id="KW-1134">Transmembrane beta strand</keyword>
<dbReference type="Gene3D" id="2.40.160.10">
    <property type="entry name" value="Porin"/>
    <property type="match status" value="1"/>
</dbReference>
<evidence type="ECO:0000256" key="11">
    <source>
        <dbReference type="SAM" id="SignalP"/>
    </source>
</evidence>
<evidence type="ECO:0000256" key="10">
    <source>
        <dbReference type="ARBA" id="ARBA00023237"/>
    </source>
</evidence>
<evidence type="ECO:0000313" key="14">
    <source>
        <dbReference type="EMBL" id="VVG69620.1"/>
    </source>
</evidence>
<evidence type="ECO:0000256" key="3">
    <source>
        <dbReference type="ARBA" id="ARBA00022448"/>
    </source>
</evidence>
<gene>
    <name evidence="13" type="ORF">EJE83_03980</name>
    <name evidence="14" type="ORF">PAP18089_00576</name>
</gene>
<dbReference type="RefSeq" id="WP_042114047.1">
    <property type="nucleotide sequence ID" value="NZ_CABPSX010000001.1"/>
</dbReference>
<dbReference type="InterPro" id="IPR002299">
    <property type="entry name" value="Porin_Neis"/>
</dbReference>
<keyword evidence="15" id="KW-1185">Reference proteome</keyword>
<dbReference type="CDD" id="cd00342">
    <property type="entry name" value="gram_neg_porins"/>
    <property type="match status" value="1"/>
</dbReference>
<dbReference type="SUPFAM" id="SSF56935">
    <property type="entry name" value="Porins"/>
    <property type="match status" value="1"/>
</dbReference>
<reference evidence="14 16" key="2">
    <citation type="submission" date="2019-08" db="EMBL/GenBank/DDBJ databases">
        <authorList>
            <person name="Peeters C."/>
        </authorList>
    </citation>
    <scope>NUCLEOTIDE SEQUENCE [LARGE SCALE GENOMIC DNA]</scope>
    <source>
        <strain evidence="14 16">LMG 18089</strain>
    </source>
</reference>